<reference evidence="1" key="1">
    <citation type="submission" date="2015-03" db="EMBL/GenBank/DDBJ databases">
        <authorList>
            <person name="Xie B.-B."/>
            <person name="Rong J.-C."/>
            <person name="Qin Q.-L."/>
            <person name="Zhang Y.-Z."/>
        </authorList>
    </citation>
    <scope>NUCLEOTIDE SEQUENCE</scope>
    <source>
        <strain evidence="1">DSM 14585</strain>
    </source>
</reference>
<accession>A0ACA8DX52</accession>
<keyword evidence="2" id="KW-1185">Reference proteome</keyword>
<dbReference type="EMBL" id="CP011011">
    <property type="protein sequence ID" value="ATC82509.1"/>
    <property type="molecule type" value="Genomic_DNA"/>
</dbReference>
<dbReference type="Proteomes" id="UP000217277">
    <property type="component" value="Chromosome I"/>
</dbReference>
<gene>
    <name evidence="1" type="ORF">PAGA_a2203</name>
</gene>
<evidence type="ECO:0000313" key="2">
    <source>
        <dbReference type="Proteomes" id="UP000217277"/>
    </source>
</evidence>
<organism evidence="1 2">
    <name type="scientific">Pseudoalteromonas agarivorans DSM 14585</name>
    <dbReference type="NCBI Taxonomy" id="1312369"/>
    <lineage>
        <taxon>Bacteria</taxon>
        <taxon>Pseudomonadati</taxon>
        <taxon>Pseudomonadota</taxon>
        <taxon>Gammaproteobacteria</taxon>
        <taxon>Alteromonadales</taxon>
        <taxon>Pseudoalteromonadaceae</taxon>
        <taxon>Pseudoalteromonas</taxon>
    </lineage>
</organism>
<evidence type="ECO:0000313" key="1">
    <source>
        <dbReference type="EMBL" id="ATC82509.1"/>
    </source>
</evidence>
<protein>
    <submittedName>
        <fullName evidence="1">Uncharacterized protein</fullName>
    </submittedName>
</protein>
<proteinExistence type="predicted"/>
<sequence length="47" mass="5475">MGNFPLSLNRFYVSKLAAYVCRLFTEQHPSRMLFENLVIVSIKLITI</sequence>
<name>A0ACA8DX52_9GAMM</name>